<dbReference type="GO" id="GO:0004674">
    <property type="term" value="F:protein serine/threonine kinase activity"/>
    <property type="evidence" value="ECO:0007669"/>
    <property type="project" value="TreeGrafter"/>
</dbReference>
<feature type="region of interest" description="Disordered" evidence="1">
    <location>
        <begin position="23"/>
        <end position="46"/>
    </location>
</feature>
<feature type="domain" description="Protein kinase" evidence="2">
    <location>
        <begin position="442"/>
        <end position="657"/>
    </location>
</feature>
<dbReference type="InterPro" id="IPR051681">
    <property type="entry name" value="Ser/Thr_Kinases-Pseudokinases"/>
</dbReference>
<feature type="region of interest" description="Disordered" evidence="1">
    <location>
        <begin position="380"/>
        <end position="422"/>
    </location>
</feature>
<dbReference type="PROSITE" id="PS00108">
    <property type="entry name" value="PROTEIN_KINASE_ST"/>
    <property type="match status" value="1"/>
</dbReference>
<evidence type="ECO:0000313" key="3">
    <source>
        <dbReference type="EMBL" id="GFR40022.1"/>
    </source>
</evidence>
<accession>A0AAD3DFY3</accession>
<dbReference type="Gene3D" id="1.10.510.10">
    <property type="entry name" value="Transferase(Phosphotransferase) domain 1"/>
    <property type="match status" value="1"/>
</dbReference>
<dbReference type="InterPro" id="IPR001245">
    <property type="entry name" value="Ser-Thr/Tyr_kinase_cat_dom"/>
</dbReference>
<evidence type="ECO:0000259" key="2">
    <source>
        <dbReference type="PROSITE" id="PS50011"/>
    </source>
</evidence>
<dbReference type="PROSITE" id="PS50011">
    <property type="entry name" value="PROTEIN_KINASE_DOM"/>
    <property type="match status" value="1"/>
</dbReference>
<dbReference type="Pfam" id="PF07714">
    <property type="entry name" value="PK_Tyr_Ser-Thr"/>
    <property type="match status" value="1"/>
</dbReference>
<sequence length="657" mass="68575">MRRLLCCIRPATFAEPSPIVEQQSLAGPANDRATCRSVTPSSSTETPALPLELGSGCVSAARQQTSTNLALPRAIQQNFRFSDECTAASAFSTAPTSPSLNPFTYFLPLVSDEQDGLCLDADALGSNVSPQPSKLEFADLCGSLEDLTYLGEGSNGVVYSASWHGARVAVKFLLTSDGDSAHLNRCFTEAVLTRVLSHPCVVQCFATAISQLSPGVWDAIRARCQRHRSLLRDTSLARSVAAAVQQEAAGGLGAPQSSEAPPERQQSQPQLQQSLLKQHSQLLQQQQAAAAAAASASQQQQQQRGGLLSRRGSGRESNPRDRSGAQLQRIMQQQLVVQQQQQQQQQQYYSQYPPPVLTHLPRSQPQLVVATVGAPMVAGSSSRLSSASMPRRPMGPAAAAPREVDRSREDAGDNGGGRSSVARSCDAEQVLLEMRRVEGLLAAPVTVTGAGAAATAAAAGPLGADTGSSPCPSPFRLRPCSSARPSLFGGPLGPFGALGPCPSLDRAVAGGSVVGVEEEEEAVEGGELCEGGEGGGVSVVQALTWLRAGEGRHCTLVVMEYMDAGTLHTAICRGDFSARRSQPHRSRLLALLLTAQELAQGMAHLHGLDILHGDLKPTNVLLKACPCQFAPAPLSACASTCSLSTTAGGAATAAAAA</sequence>
<proteinExistence type="predicted"/>
<dbReference type="InterPro" id="IPR008271">
    <property type="entry name" value="Ser/Thr_kinase_AS"/>
</dbReference>
<dbReference type="EMBL" id="BMAR01000001">
    <property type="protein sequence ID" value="GFR40022.1"/>
    <property type="molecule type" value="Genomic_DNA"/>
</dbReference>
<dbReference type="SUPFAM" id="SSF56112">
    <property type="entry name" value="Protein kinase-like (PK-like)"/>
    <property type="match status" value="1"/>
</dbReference>
<dbReference type="InterPro" id="IPR000719">
    <property type="entry name" value="Prot_kinase_dom"/>
</dbReference>
<protein>
    <recommendedName>
        <fullName evidence="2">Protein kinase domain-containing protein</fullName>
    </recommendedName>
</protein>
<feature type="region of interest" description="Disordered" evidence="1">
    <location>
        <begin position="247"/>
        <end position="273"/>
    </location>
</feature>
<feature type="compositionally biased region" description="Basic and acidic residues" evidence="1">
    <location>
        <begin position="402"/>
        <end position="411"/>
    </location>
</feature>
<feature type="compositionally biased region" description="Basic and acidic residues" evidence="1">
    <location>
        <begin position="313"/>
        <end position="323"/>
    </location>
</feature>
<feature type="compositionally biased region" description="Polar residues" evidence="1">
    <location>
        <begin position="36"/>
        <end position="46"/>
    </location>
</feature>
<dbReference type="InterPro" id="IPR011009">
    <property type="entry name" value="Kinase-like_dom_sf"/>
</dbReference>
<name>A0AAD3DFY3_9CHLO</name>
<dbReference type="AlphaFoldDB" id="A0AAD3DFY3"/>
<dbReference type="PANTHER" id="PTHR44329:SF214">
    <property type="entry name" value="PROTEIN KINASE DOMAIN-CONTAINING PROTEIN"/>
    <property type="match status" value="1"/>
</dbReference>
<comment type="caution">
    <text evidence="3">The sequence shown here is derived from an EMBL/GenBank/DDBJ whole genome shotgun (WGS) entry which is preliminary data.</text>
</comment>
<gene>
    <name evidence="3" type="ORF">Agub_g557</name>
</gene>
<dbReference type="Proteomes" id="UP001054857">
    <property type="component" value="Unassembled WGS sequence"/>
</dbReference>
<feature type="region of interest" description="Disordered" evidence="1">
    <location>
        <begin position="293"/>
        <end position="325"/>
    </location>
</feature>
<feature type="compositionally biased region" description="Low complexity" evidence="1">
    <location>
        <begin position="380"/>
        <end position="401"/>
    </location>
</feature>
<dbReference type="Gene3D" id="3.30.200.20">
    <property type="entry name" value="Phosphorylase Kinase, domain 1"/>
    <property type="match status" value="1"/>
</dbReference>
<evidence type="ECO:0000313" key="4">
    <source>
        <dbReference type="Proteomes" id="UP001054857"/>
    </source>
</evidence>
<reference evidence="3 4" key="1">
    <citation type="journal article" date="2021" name="Sci. Rep.">
        <title>Genome sequencing of the multicellular alga Astrephomene provides insights into convergent evolution of germ-soma differentiation.</title>
        <authorList>
            <person name="Yamashita S."/>
            <person name="Yamamoto K."/>
            <person name="Matsuzaki R."/>
            <person name="Suzuki S."/>
            <person name="Yamaguchi H."/>
            <person name="Hirooka S."/>
            <person name="Minakuchi Y."/>
            <person name="Miyagishima S."/>
            <person name="Kawachi M."/>
            <person name="Toyoda A."/>
            <person name="Nozaki H."/>
        </authorList>
    </citation>
    <scope>NUCLEOTIDE SEQUENCE [LARGE SCALE GENOMIC DNA]</scope>
    <source>
        <strain evidence="3 4">NIES-4017</strain>
    </source>
</reference>
<dbReference type="GO" id="GO:0005524">
    <property type="term" value="F:ATP binding"/>
    <property type="evidence" value="ECO:0007669"/>
    <property type="project" value="InterPro"/>
</dbReference>
<feature type="compositionally biased region" description="Low complexity" evidence="1">
    <location>
        <begin position="293"/>
        <end position="311"/>
    </location>
</feature>
<feature type="non-terminal residue" evidence="3">
    <location>
        <position position="657"/>
    </location>
</feature>
<evidence type="ECO:0000256" key="1">
    <source>
        <dbReference type="SAM" id="MobiDB-lite"/>
    </source>
</evidence>
<keyword evidence="4" id="KW-1185">Reference proteome</keyword>
<organism evidence="3 4">
    <name type="scientific">Astrephomene gubernaculifera</name>
    <dbReference type="NCBI Taxonomy" id="47775"/>
    <lineage>
        <taxon>Eukaryota</taxon>
        <taxon>Viridiplantae</taxon>
        <taxon>Chlorophyta</taxon>
        <taxon>core chlorophytes</taxon>
        <taxon>Chlorophyceae</taxon>
        <taxon>CS clade</taxon>
        <taxon>Chlamydomonadales</taxon>
        <taxon>Astrephomenaceae</taxon>
        <taxon>Astrephomene</taxon>
    </lineage>
</organism>
<dbReference type="PANTHER" id="PTHR44329">
    <property type="entry name" value="SERINE/THREONINE-PROTEIN KINASE TNNI3K-RELATED"/>
    <property type="match status" value="1"/>
</dbReference>